<dbReference type="Pfam" id="PF02470">
    <property type="entry name" value="MlaD"/>
    <property type="match status" value="1"/>
</dbReference>
<dbReference type="InterPro" id="IPR024516">
    <property type="entry name" value="Mce_C"/>
</dbReference>
<reference evidence="3" key="1">
    <citation type="submission" date="2016-11" db="EMBL/GenBank/DDBJ databases">
        <authorList>
            <person name="Jaros S."/>
            <person name="Januszkiewicz K."/>
            <person name="Wedrychowicz H."/>
        </authorList>
    </citation>
    <scope>NUCLEOTIDE SEQUENCE [LARGE SCALE GENOMIC DNA]</scope>
    <source>
        <strain evidence="3">Y48</strain>
    </source>
</reference>
<dbReference type="PANTHER" id="PTHR33371:SF4">
    <property type="entry name" value="INTERMEMBRANE PHOSPHOLIPID TRANSPORT SYSTEM BINDING PROTEIN MLAD"/>
    <property type="match status" value="1"/>
</dbReference>
<sequence length="392" mass="41560">MIRKPTSGRRIPLPGRILGIAVAVAALVVVIVTAVDRQGTKHATAYFTNTAGMYVGDNVTVRGVPIGTIDRIEPIGDKVRVEFTYDAETFIPSDTRAVIVAPTLVSGRYIQLTTDRRADGPALDDGAEIPMERTAAPVEYDQIKRQLDQLATEVGPDRPGADGSLSRFTEATSAALSGNGATLKQTLLNLSAALQTIDQGAPDLFSTVRNLQTVVSALAASDQQIRQFSGQLADVSDLLDDNRTQLDAALQALHAMLPEIRSYVHDNRSALQRNVTELQRISGLLANRQDDLAQILHAAPTALADLYNIYDPDSRALTTAVSVADFPEPMSFICALLTTANAPQQECSRASDNFGDLLGAAVRAAQPKPAAPAPAPANLLPGLLIPGLGGGR</sequence>
<keyword evidence="4" id="KW-1185">Reference proteome</keyword>
<dbReference type="Pfam" id="PF11887">
    <property type="entry name" value="Mce4_CUP1"/>
    <property type="match status" value="1"/>
</dbReference>
<dbReference type="Proteomes" id="UP000183810">
    <property type="component" value="Chromosome"/>
</dbReference>
<evidence type="ECO:0000259" key="1">
    <source>
        <dbReference type="Pfam" id="PF02470"/>
    </source>
</evidence>
<dbReference type="PANTHER" id="PTHR33371">
    <property type="entry name" value="INTERMEMBRANE PHOSPHOLIPID TRANSPORT SYSTEM BINDING PROTEIN MLAD-RELATED"/>
    <property type="match status" value="1"/>
</dbReference>
<evidence type="ECO:0000313" key="3">
    <source>
        <dbReference type="EMBL" id="APE37074.1"/>
    </source>
</evidence>
<name>A0A1J0VYJ2_9NOCA</name>
<dbReference type="KEGG" id="nsl:BOX37_27645"/>
<dbReference type="InterPro" id="IPR052336">
    <property type="entry name" value="MlaD_Phospholipid_Transporter"/>
</dbReference>
<dbReference type="OrthoDB" id="4516955at2"/>
<dbReference type="AlphaFoldDB" id="A0A1J0VYJ2"/>
<accession>A0A1J0VYJ2</accession>
<proteinExistence type="predicted"/>
<dbReference type="EMBL" id="CP018082">
    <property type="protein sequence ID" value="APE37074.1"/>
    <property type="molecule type" value="Genomic_DNA"/>
</dbReference>
<gene>
    <name evidence="3" type="ORF">BOX37_27645</name>
</gene>
<evidence type="ECO:0000313" key="4">
    <source>
        <dbReference type="Proteomes" id="UP000183810"/>
    </source>
</evidence>
<feature type="domain" description="Mce/MlaD" evidence="1">
    <location>
        <begin position="40"/>
        <end position="113"/>
    </location>
</feature>
<evidence type="ECO:0000259" key="2">
    <source>
        <dbReference type="Pfam" id="PF11887"/>
    </source>
</evidence>
<protein>
    <submittedName>
        <fullName evidence="3">Mammalian cell entry protein</fullName>
    </submittedName>
</protein>
<dbReference type="NCBIfam" id="TIGR00996">
    <property type="entry name" value="Mtu_fam_mce"/>
    <property type="match status" value="1"/>
</dbReference>
<feature type="domain" description="Mammalian cell entry C-terminal" evidence="2">
    <location>
        <begin position="122"/>
        <end position="300"/>
    </location>
</feature>
<dbReference type="InterPro" id="IPR005693">
    <property type="entry name" value="Mce"/>
</dbReference>
<dbReference type="InterPro" id="IPR003399">
    <property type="entry name" value="Mce/MlaD"/>
</dbReference>
<organism evidence="3 4">
    <name type="scientific">Nocardia mangyaensis</name>
    <dbReference type="NCBI Taxonomy" id="2213200"/>
    <lineage>
        <taxon>Bacteria</taxon>
        <taxon>Bacillati</taxon>
        <taxon>Actinomycetota</taxon>
        <taxon>Actinomycetes</taxon>
        <taxon>Mycobacteriales</taxon>
        <taxon>Nocardiaceae</taxon>
        <taxon>Nocardia</taxon>
    </lineage>
</organism>
<dbReference type="GO" id="GO:0005576">
    <property type="term" value="C:extracellular region"/>
    <property type="evidence" value="ECO:0007669"/>
    <property type="project" value="TreeGrafter"/>
</dbReference>